<dbReference type="CDD" id="cd01949">
    <property type="entry name" value="GGDEF"/>
    <property type="match status" value="1"/>
</dbReference>
<proteinExistence type="predicted"/>
<feature type="transmembrane region" description="Helical" evidence="1">
    <location>
        <begin position="147"/>
        <end position="165"/>
    </location>
</feature>
<dbReference type="RefSeq" id="WP_062321087.1">
    <property type="nucleotide sequence ID" value="NZ_FPAI01000013.1"/>
</dbReference>
<dbReference type="PANTHER" id="PTHR45138">
    <property type="entry name" value="REGULATORY COMPONENTS OF SENSORY TRANSDUCTION SYSTEM"/>
    <property type="match status" value="1"/>
</dbReference>
<dbReference type="Proteomes" id="UP000321773">
    <property type="component" value="Unassembled WGS sequence"/>
</dbReference>
<dbReference type="GO" id="GO:0052621">
    <property type="term" value="F:diguanylate cyclase activity"/>
    <property type="evidence" value="ECO:0007669"/>
    <property type="project" value="TreeGrafter"/>
</dbReference>
<feature type="transmembrane region" description="Helical" evidence="1">
    <location>
        <begin position="76"/>
        <end position="95"/>
    </location>
</feature>
<dbReference type="PROSITE" id="PS50887">
    <property type="entry name" value="GGDEF"/>
    <property type="match status" value="1"/>
</dbReference>
<sequence>MGYFVQFQLNVFALFIVVILYVMIKLKLKVKSYGKFLLGIIMLVSAVAIIVEPLTWMFDGKLFPFSYSLEYGSNVMLFLVGPLLGGLLMSYVDYHTFHNPKRLSKRLFYQQWSIFTIVILIINWYHPIYFSVDPVTNSYSSGDFKDVHYVVLASIYMYMLVSLYRHRHLVTRQAQQIFIWFFMLPILGMVVQLFNSRLYFSWTSVVLGILVAYIFLESQATEEDHLTKLYNRQSYEMFVGHLIESNQPFTLVLFDLNHFKKVNDTYGHHAGDQTLIAFGQALKQVFDKKALVSRLGGDEFVVVTEEVLTTDDYSKKIKQVLRQYDEIYIQQLSFSSGVSIRNGSESTEQIYQYADRKLYSEKRAFHQNLAD</sequence>
<dbReference type="STRING" id="306541.SAMN05421668_11350"/>
<accession>A0A1I6T8Z2</accession>
<evidence type="ECO:0000259" key="2">
    <source>
        <dbReference type="PROSITE" id="PS50887"/>
    </source>
</evidence>
<feature type="transmembrane region" description="Helical" evidence="1">
    <location>
        <begin position="107"/>
        <end position="127"/>
    </location>
</feature>
<protein>
    <submittedName>
        <fullName evidence="4">Diguanylate cyclase (GGDEF) domain-containing protein</fullName>
    </submittedName>
</protein>
<dbReference type="InterPro" id="IPR000160">
    <property type="entry name" value="GGDEF_dom"/>
</dbReference>
<reference evidence="3 6" key="2">
    <citation type="submission" date="2019-07" db="EMBL/GenBank/DDBJ databases">
        <title>Whole genome shotgun sequence of Halolactibacillus miurensis NBRC 100873.</title>
        <authorList>
            <person name="Hosoyama A."/>
            <person name="Uohara A."/>
            <person name="Ohji S."/>
            <person name="Ichikawa N."/>
        </authorList>
    </citation>
    <scope>NUCLEOTIDE SEQUENCE [LARGE SCALE GENOMIC DNA]</scope>
    <source>
        <strain evidence="3 6">NBRC 100873</strain>
    </source>
</reference>
<feature type="transmembrane region" description="Helical" evidence="1">
    <location>
        <begin position="6"/>
        <end position="24"/>
    </location>
</feature>
<dbReference type="NCBIfam" id="TIGR00254">
    <property type="entry name" value="GGDEF"/>
    <property type="match status" value="1"/>
</dbReference>
<name>A0A1I6T8Z2_9BACI</name>
<evidence type="ECO:0000313" key="6">
    <source>
        <dbReference type="Proteomes" id="UP000321773"/>
    </source>
</evidence>
<feature type="transmembrane region" description="Helical" evidence="1">
    <location>
        <begin position="177"/>
        <end position="194"/>
    </location>
</feature>
<evidence type="ECO:0000313" key="3">
    <source>
        <dbReference type="EMBL" id="GEM04375.1"/>
    </source>
</evidence>
<evidence type="ECO:0000313" key="4">
    <source>
        <dbReference type="EMBL" id="SFS85695.1"/>
    </source>
</evidence>
<dbReference type="Gene3D" id="3.30.70.270">
    <property type="match status" value="1"/>
</dbReference>
<dbReference type="AlphaFoldDB" id="A0A1I6T8Z2"/>
<evidence type="ECO:0000313" key="5">
    <source>
        <dbReference type="Proteomes" id="UP000199139"/>
    </source>
</evidence>
<feature type="transmembrane region" description="Helical" evidence="1">
    <location>
        <begin position="36"/>
        <end position="56"/>
    </location>
</feature>
<dbReference type="InterPro" id="IPR029787">
    <property type="entry name" value="Nucleotide_cyclase"/>
</dbReference>
<keyword evidence="1" id="KW-0812">Transmembrane</keyword>
<dbReference type="EMBL" id="FPAI01000013">
    <property type="protein sequence ID" value="SFS85695.1"/>
    <property type="molecule type" value="Genomic_DNA"/>
</dbReference>
<reference evidence="4 5" key="1">
    <citation type="submission" date="2016-10" db="EMBL/GenBank/DDBJ databases">
        <authorList>
            <person name="de Groot N.N."/>
        </authorList>
    </citation>
    <scope>NUCLEOTIDE SEQUENCE [LARGE SCALE GENOMIC DNA]</scope>
    <source>
        <strain evidence="4 5">DSM 17074</strain>
    </source>
</reference>
<dbReference type="InterPro" id="IPR043128">
    <property type="entry name" value="Rev_trsase/Diguanyl_cyclase"/>
</dbReference>
<dbReference type="InterPro" id="IPR050469">
    <property type="entry name" value="Diguanylate_Cyclase"/>
</dbReference>
<feature type="domain" description="GGDEF" evidence="2">
    <location>
        <begin position="247"/>
        <end position="371"/>
    </location>
</feature>
<dbReference type="SMART" id="SM00267">
    <property type="entry name" value="GGDEF"/>
    <property type="match status" value="1"/>
</dbReference>
<dbReference type="Pfam" id="PF00990">
    <property type="entry name" value="GGDEF"/>
    <property type="match status" value="1"/>
</dbReference>
<keyword evidence="6" id="KW-1185">Reference proteome</keyword>
<dbReference type="Proteomes" id="UP000199139">
    <property type="component" value="Unassembled WGS sequence"/>
</dbReference>
<dbReference type="SUPFAM" id="SSF55073">
    <property type="entry name" value="Nucleotide cyclase"/>
    <property type="match status" value="1"/>
</dbReference>
<gene>
    <name evidence="3" type="ORF">HMI01_13630</name>
    <name evidence="4" type="ORF">SAMN05421668_11350</name>
</gene>
<dbReference type="EMBL" id="BJWJ01000011">
    <property type="protein sequence ID" value="GEM04375.1"/>
    <property type="molecule type" value="Genomic_DNA"/>
</dbReference>
<dbReference type="PANTHER" id="PTHR45138:SF9">
    <property type="entry name" value="DIGUANYLATE CYCLASE DGCM-RELATED"/>
    <property type="match status" value="1"/>
</dbReference>
<feature type="transmembrane region" description="Helical" evidence="1">
    <location>
        <begin position="200"/>
        <end position="216"/>
    </location>
</feature>
<dbReference type="OrthoDB" id="9759607at2"/>
<organism evidence="4 5">
    <name type="scientific">Halolactibacillus miurensis</name>
    <dbReference type="NCBI Taxonomy" id="306541"/>
    <lineage>
        <taxon>Bacteria</taxon>
        <taxon>Bacillati</taxon>
        <taxon>Bacillota</taxon>
        <taxon>Bacilli</taxon>
        <taxon>Bacillales</taxon>
        <taxon>Bacillaceae</taxon>
        <taxon>Halolactibacillus</taxon>
    </lineage>
</organism>
<keyword evidence="1" id="KW-1133">Transmembrane helix</keyword>
<evidence type="ECO:0000256" key="1">
    <source>
        <dbReference type="SAM" id="Phobius"/>
    </source>
</evidence>
<keyword evidence="1" id="KW-0472">Membrane</keyword>